<dbReference type="GO" id="GO:0004622">
    <property type="term" value="F:phosphatidylcholine lysophospholipase activity"/>
    <property type="evidence" value="ECO:0007669"/>
    <property type="project" value="TreeGrafter"/>
</dbReference>
<keyword evidence="4" id="KW-1185">Reference proteome</keyword>
<dbReference type="PANTHER" id="PTHR30383">
    <property type="entry name" value="THIOESTERASE 1/PROTEASE 1/LYSOPHOSPHOLIPASE L1"/>
    <property type="match status" value="1"/>
</dbReference>
<dbReference type="EMBL" id="JADGJD010000779">
    <property type="protein sequence ID" value="KAJ3048509.1"/>
    <property type="molecule type" value="Genomic_DNA"/>
</dbReference>
<organism evidence="3 4">
    <name type="scientific">Rhizophlyctis rosea</name>
    <dbReference type="NCBI Taxonomy" id="64517"/>
    <lineage>
        <taxon>Eukaryota</taxon>
        <taxon>Fungi</taxon>
        <taxon>Fungi incertae sedis</taxon>
        <taxon>Chytridiomycota</taxon>
        <taxon>Chytridiomycota incertae sedis</taxon>
        <taxon>Chytridiomycetes</taxon>
        <taxon>Rhizophlyctidales</taxon>
        <taxon>Rhizophlyctidaceae</taxon>
        <taxon>Rhizophlyctis</taxon>
    </lineage>
</organism>
<dbReference type="Pfam" id="PF13472">
    <property type="entry name" value="Lipase_GDSL_2"/>
    <property type="match status" value="1"/>
</dbReference>
<accession>A0AAD5X3U3</accession>
<comment type="caution">
    <text evidence="3">The sequence shown here is derived from an EMBL/GenBank/DDBJ whole genome shotgun (WGS) entry which is preliminary data.</text>
</comment>
<feature type="domain" description="SGNH hydrolase-type esterase" evidence="2">
    <location>
        <begin position="69"/>
        <end position="250"/>
    </location>
</feature>
<sequence length="258" mass="27737">MEVVKRRERHGDRNLQFVFKREGFPPSLWGIPNTDESATVTLRKMKFQAAFAGLLVALHTAAGVKVMPLGDSITGSPGCWRALLWQKLQQNGLSSQVDFVGTLPGDGCGFAYDSQNEGHGGFLATNVANDGSLRGWLSATNPDVVMMHFGTNDVWNNKSPATITAAFSTLVDQMRANNPRMKILVAQILPMTPSNCGDCNSRVQALNAAIPSWAAGKSTSTSPITVVNQYNGFNTATDTGDGVHPNNNGNTKVRDTVQ</sequence>
<dbReference type="CDD" id="cd01833">
    <property type="entry name" value="XynB_like"/>
    <property type="match status" value="1"/>
</dbReference>
<reference evidence="3" key="1">
    <citation type="submission" date="2020-05" db="EMBL/GenBank/DDBJ databases">
        <title>Phylogenomic resolution of chytrid fungi.</title>
        <authorList>
            <person name="Stajich J.E."/>
            <person name="Amses K."/>
            <person name="Simmons R."/>
            <person name="Seto K."/>
            <person name="Myers J."/>
            <person name="Bonds A."/>
            <person name="Quandt C.A."/>
            <person name="Barry K."/>
            <person name="Liu P."/>
            <person name="Grigoriev I."/>
            <person name="Longcore J.E."/>
            <person name="James T.Y."/>
        </authorList>
    </citation>
    <scope>NUCLEOTIDE SEQUENCE</scope>
    <source>
        <strain evidence="3">JEL0318</strain>
    </source>
</reference>
<dbReference type="InterPro" id="IPR036514">
    <property type="entry name" value="SGNH_hydro_sf"/>
</dbReference>
<dbReference type="AlphaFoldDB" id="A0AAD5X3U3"/>
<evidence type="ECO:0000259" key="2">
    <source>
        <dbReference type="Pfam" id="PF13472"/>
    </source>
</evidence>
<evidence type="ECO:0000313" key="4">
    <source>
        <dbReference type="Proteomes" id="UP001212841"/>
    </source>
</evidence>
<feature type="region of interest" description="Disordered" evidence="1">
    <location>
        <begin position="236"/>
        <end position="258"/>
    </location>
</feature>
<protein>
    <recommendedName>
        <fullName evidence="2">SGNH hydrolase-type esterase domain-containing protein</fullName>
    </recommendedName>
</protein>
<evidence type="ECO:0000256" key="1">
    <source>
        <dbReference type="SAM" id="MobiDB-lite"/>
    </source>
</evidence>
<dbReference type="Gene3D" id="3.40.50.1110">
    <property type="entry name" value="SGNH hydrolase"/>
    <property type="match status" value="1"/>
</dbReference>
<dbReference type="PANTHER" id="PTHR30383:SF2">
    <property type="entry name" value="CELLULOSE-BINDING PROTEIN"/>
    <property type="match status" value="1"/>
</dbReference>
<evidence type="ECO:0000313" key="3">
    <source>
        <dbReference type="EMBL" id="KAJ3048509.1"/>
    </source>
</evidence>
<proteinExistence type="predicted"/>
<gene>
    <name evidence="3" type="ORF">HK097_010464</name>
</gene>
<dbReference type="InterPro" id="IPR013830">
    <property type="entry name" value="SGNH_hydro"/>
</dbReference>
<dbReference type="SUPFAM" id="SSF52266">
    <property type="entry name" value="SGNH hydrolase"/>
    <property type="match status" value="1"/>
</dbReference>
<name>A0AAD5X3U3_9FUNG</name>
<dbReference type="InterPro" id="IPR051532">
    <property type="entry name" value="Ester_Hydrolysis_Enzymes"/>
</dbReference>
<dbReference type="Proteomes" id="UP001212841">
    <property type="component" value="Unassembled WGS sequence"/>
</dbReference>